<feature type="compositionally biased region" description="Pro residues" evidence="1">
    <location>
        <begin position="219"/>
        <end position="231"/>
    </location>
</feature>
<gene>
    <name evidence="2" type="ORF">HDK90DRAFT_345830</name>
</gene>
<evidence type="ECO:0000313" key="2">
    <source>
        <dbReference type="EMBL" id="KAK8229054.1"/>
    </source>
</evidence>
<dbReference type="EMBL" id="JBBWRZ010000009">
    <property type="protein sequence ID" value="KAK8229054.1"/>
    <property type="molecule type" value="Genomic_DNA"/>
</dbReference>
<evidence type="ECO:0000256" key="1">
    <source>
        <dbReference type="SAM" id="MobiDB-lite"/>
    </source>
</evidence>
<accession>A0ABR1YH15</accession>
<organism evidence="2 3">
    <name type="scientific">Phyllosticta capitalensis</name>
    <dbReference type="NCBI Taxonomy" id="121624"/>
    <lineage>
        <taxon>Eukaryota</taxon>
        <taxon>Fungi</taxon>
        <taxon>Dikarya</taxon>
        <taxon>Ascomycota</taxon>
        <taxon>Pezizomycotina</taxon>
        <taxon>Dothideomycetes</taxon>
        <taxon>Dothideomycetes incertae sedis</taxon>
        <taxon>Botryosphaeriales</taxon>
        <taxon>Phyllostictaceae</taxon>
        <taxon>Phyllosticta</taxon>
    </lineage>
</organism>
<name>A0ABR1YH15_9PEZI</name>
<dbReference type="Proteomes" id="UP001492380">
    <property type="component" value="Unassembled WGS sequence"/>
</dbReference>
<evidence type="ECO:0008006" key="4">
    <source>
        <dbReference type="Google" id="ProtNLM"/>
    </source>
</evidence>
<sequence>MESATMFQLPGITARDCVLGNPDLLERILLACPTATILHSQRVSRVWKIIILSSFPLQQALFLRAEPRKTNPIGSTRWKTNPLLEAAFPAWFAEIRNRYHMPGIKAFDELDWTDERRQAFTRAEASWRRMLPVQPAIGVLEIKNFSHGKVMDGLSNDVAYMERGLRMGTLYDLTEGHIARHRVSSFVVIWPRGKEEVVHGQVAVGNEEDEEDHKRKQQSPPPPPSPPPRPAPIKTSLRNDSLVSAGPNSPPLPSPWVIGSLVSTRVEEDASELQRQYDDSDVLEDDDDADSLCGDVNYGPYANLILAHVQQCYPGHLPSERKYKSKGQEPVAIKAGKHRFRQHGGTWEELTSS</sequence>
<evidence type="ECO:0000313" key="3">
    <source>
        <dbReference type="Proteomes" id="UP001492380"/>
    </source>
</evidence>
<proteinExistence type="predicted"/>
<comment type="caution">
    <text evidence="2">The sequence shown here is derived from an EMBL/GenBank/DDBJ whole genome shotgun (WGS) entry which is preliminary data.</text>
</comment>
<keyword evidence="3" id="KW-1185">Reference proteome</keyword>
<protein>
    <recommendedName>
        <fullName evidence="4">F-box domain-containing protein</fullName>
    </recommendedName>
</protein>
<reference evidence="2 3" key="1">
    <citation type="submission" date="2024-04" db="EMBL/GenBank/DDBJ databases">
        <title>Phyllosticta paracitricarpa is synonymous to the EU quarantine fungus P. citricarpa based on phylogenomic analyses.</title>
        <authorList>
            <consortium name="Lawrence Berkeley National Laboratory"/>
            <person name="Van Ingen-Buijs V.A."/>
            <person name="Van Westerhoven A.C."/>
            <person name="Haridas S."/>
            <person name="Skiadas P."/>
            <person name="Martin F."/>
            <person name="Groenewald J.Z."/>
            <person name="Crous P.W."/>
            <person name="Seidl M.F."/>
        </authorList>
    </citation>
    <scope>NUCLEOTIDE SEQUENCE [LARGE SCALE GENOMIC DNA]</scope>
    <source>
        <strain evidence="2 3">CBS 123374</strain>
    </source>
</reference>
<feature type="region of interest" description="Disordered" evidence="1">
    <location>
        <begin position="204"/>
        <end position="255"/>
    </location>
</feature>